<proteinExistence type="predicted"/>
<dbReference type="OrthoDB" id="512504at2"/>
<sequence>MNGKKSWFIPDAYIPERSSGALESHEAICVLNCQQDMAILKITLYFEDQDPIEEIEVRVKGRRTLHLKTNILEKEGRRVPVGVPYAIEVQSSQPIIVQYSRLDTTQPELALMSTIAYSV</sequence>
<dbReference type="InterPro" id="IPR036698">
    <property type="entry name" value="TM1070-like_sf"/>
</dbReference>
<dbReference type="Gene3D" id="2.60.290.11">
    <property type="entry name" value="TM1070-like"/>
    <property type="match status" value="1"/>
</dbReference>
<dbReference type="SUPFAM" id="SSF89232">
    <property type="entry name" value="Hypothetical protein TM1070"/>
    <property type="match status" value="1"/>
</dbReference>
<evidence type="ECO:0008006" key="3">
    <source>
        <dbReference type="Google" id="ProtNLM"/>
    </source>
</evidence>
<evidence type="ECO:0000313" key="1">
    <source>
        <dbReference type="EMBL" id="TSB47261.1"/>
    </source>
</evidence>
<dbReference type="AlphaFoldDB" id="A0A554A0N8"/>
<accession>A0A554A0N8</accession>
<dbReference type="Pfam" id="PF07100">
    <property type="entry name" value="ASRT"/>
    <property type="match status" value="1"/>
</dbReference>
<dbReference type="InterPro" id="IPR009794">
    <property type="entry name" value="ASRT"/>
</dbReference>
<evidence type="ECO:0000313" key="2">
    <source>
        <dbReference type="Proteomes" id="UP000318521"/>
    </source>
</evidence>
<dbReference type="PIRSF" id="PIRSF008711">
    <property type="entry name" value="UCP008711"/>
    <property type="match status" value="1"/>
</dbReference>
<comment type="caution">
    <text evidence="1">The sequence shown here is derived from an EMBL/GenBank/DDBJ whole genome shotgun (WGS) entry which is preliminary data.</text>
</comment>
<gene>
    <name evidence="1" type="ORF">FN960_05840</name>
</gene>
<keyword evidence="2" id="KW-1185">Reference proteome</keyword>
<dbReference type="EMBL" id="VLXZ01000003">
    <property type="protein sequence ID" value="TSB47261.1"/>
    <property type="molecule type" value="Genomic_DNA"/>
</dbReference>
<organism evidence="1 2">
    <name type="scientific">Alkalicoccobacillus porphyridii</name>
    <dbReference type="NCBI Taxonomy" id="2597270"/>
    <lineage>
        <taxon>Bacteria</taxon>
        <taxon>Bacillati</taxon>
        <taxon>Bacillota</taxon>
        <taxon>Bacilli</taxon>
        <taxon>Bacillales</taxon>
        <taxon>Bacillaceae</taxon>
        <taxon>Alkalicoccobacillus</taxon>
    </lineage>
</organism>
<reference evidence="1 2" key="1">
    <citation type="submission" date="2019-07" db="EMBL/GenBank/DDBJ databases">
        <authorList>
            <person name="Park Y.J."/>
            <person name="Jeong S.E."/>
            <person name="Jung H.S."/>
        </authorList>
    </citation>
    <scope>NUCLEOTIDE SEQUENCE [LARGE SCALE GENOMIC DNA]</scope>
    <source>
        <strain evidence="2">P16(2019)</strain>
    </source>
</reference>
<protein>
    <recommendedName>
        <fullName evidence="3">Sensory rhodopsin transducer</fullName>
    </recommendedName>
</protein>
<dbReference type="Proteomes" id="UP000318521">
    <property type="component" value="Unassembled WGS sequence"/>
</dbReference>
<dbReference type="RefSeq" id="WP_143847761.1">
    <property type="nucleotide sequence ID" value="NZ_VLXZ01000003.1"/>
</dbReference>
<name>A0A554A0N8_9BACI</name>